<keyword evidence="3 8" id="KW-0479">Metal-binding</keyword>
<evidence type="ECO:0000313" key="12">
    <source>
        <dbReference type="EMBL" id="ABC31498.1"/>
    </source>
</evidence>
<dbReference type="AlphaFoldDB" id="Q2SCX6"/>
<evidence type="ECO:0000259" key="9">
    <source>
        <dbReference type="Pfam" id="PF00501"/>
    </source>
</evidence>
<feature type="binding site" evidence="8">
    <location>
        <position position="586"/>
    </location>
    <ligand>
        <name>CoA</name>
        <dbReference type="ChEBI" id="CHEBI:57287"/>
    </ligand>
</feature>
<feature type="domain" description="Acetyl-coenzyme A synthetase N-terminal" evidence="11">
    <location>
        <begin position="24"/>
        <end position="81"/>
    </location>
</feature>
<evidence type="ECO:0000259" key="10">
    <source>
        <dbReference type="Pfam" id="PF13193"/>
    </source>
</evidence>
<dbReference type="SUPFAM" id="SSF56801">
    <property type="entry name" value="Acetyl-CoA synthetase-like"/>
    <property type="match status" value="1"/>
</dbReference>
<feature type="binding site" evidence="8">
    <location>
        <position position="525"/>
    </location>
    <ligand>
        <name>CoA</name>
        <dbReference type="ChEBI" id="CHEBI:57287"/>
    </ligand>
</feature>
<dbReference type="Proteomes" id="UP000000238">
    <property type="component" value="Chromosome"/>
</dbReference>
<dbReference type="InterPro" id="IPR025110">
    <property type="entry name" value="AMP-bd_C"/>
</dbReference>
<dbReference type="RefSeq" id="WP_011398563.1">
    <property type="nucleotide sequence ID" value="NC_007645.1"/>
</dbReference>
<dbReference type="PROSITE" id="PS00455">
    <property type="entry name" value="AMP_BINDING"/>
    <property type="match status" value="1"/>
</dbReference>
<dbReference type="GO" id="GO:0046872">
    <property type="term" value="F:metal ion binding"/>
    <property type="evidence" value="ECO:0007669"/>
    <property type="project" value="UniProtKB-KW"/>
</dbReference>
<dbReference type="GO" id="GO:0019427">
    <property type="term" value="P:acetyl-CoA biosynthetic process from acetate"/>
    <property type="evidence" value="ECO:0007669"/>
    <property type="project" value="UniProtKB-UniRule"/>
</dbReference>
<dbReference type="eggNOG" id="COG0365">
    <property type="taxonomic scope" value="Bacteria"/>
</dbReference>
<evidence type="ECO:0000256" key="4">
    <source>
        <dbReference type="ARBA" id="ARBA00022741"/>
    </source>
</evidence>
<comment type="PTM">
    <text evidence="8">Acetylated. Deacetylation by the SIR2-homolog deacetylase activates the enzyme.</text>
</comment>
<dbReference type="OrthoDB" id="9803968at2"/>
<dbReference type="Pfam" id="PF13193">
    <property type="entry name" value="AMP-binding_C"/>
    <property type="match status" value="1"/>
</dbReference>
<keyword evidence="2 8" id="KW-0436">Ligase</keyword>
<dbReference type="InterPro" id="IPR032387">
    <property type="entry name" value="ACAS_N"/>
</dbReference>
<feature type="binding site" evidence="8">
    <location>
        <position position="539"/>
    </location>
    <ligand>
        <name>Mg(2+)</name>
        <dbReference type="ChEBI" id="CHEBI:18420"/>
    </ligand>
</feature>
<feature type="binding site" evidence="8">
    <location>
        <position position="313"/>
    </location>
    <ligand>
        <name>CoA</name>
        <dbReference type="ChEBI" id="CHEBI:57287"/>
    </ligand>
</feature>
<evidence type="ECO:0000256" key="7">
    <source>
        <dbReference type="ARBA" id="ARBA00022990"/>
    </source>
</evidence>
<keyword evidence="7 8" id="KW-0007">Acetylation</keyword>
<keyword evidence="5 8" id="KW-0067">ATP-binding</keyword>
<dbReference type="NCBIfam" id="NF001208">
    <property type="entry name" value="PRK00174.1"/>
    <property type="match status" value="1"/>
</dbReference>
<organism evidence="12 13">
    <name type="scientific">Hahella chejuensis (strain KCTC 2396)</name>
    <dbReference type="NCBI Taxonomy" id="349521"/>
    <lineage>
        <taxon>Bacteria</taxon>
        <taxon>Pseudomonadati</taxon>
        <taxon>Pseudomonadota</taxon>
        <taxon>Gammaproteobacteria</taxon>
        <taxon>Oceanospirillales</taxon>
        <taxon>Hahellaceae</taxon>
        <taxon>Hahella</taxon>
    </lineage>
</organism>
<comment type="cofactor">
    <cofactor evidence="8">
        <name>Mg(2+)</name>
        <dbReference type="ChEBI" id="CHEBI:18420"/>
    </cofactor>
</comment>
<evidence type="ECO:0000259" key="11">
    <source>
        <dbReference type="Pfam" id="PF16177"/>
    </source>
</evidence>
<dbReference type="GO" id="GO:0003987">
    <property type="term" value="F:acetate-CoA ligase activity"/>
    <property type="evidence" value="ECO:0007669"/>
    <property type="project" value="UniProtKB-UniRule"/>
</dbReference>
<comment type="similarity">
    <text evidence="1 8">Belongs to the ATP-dependent AMP-binding enzyme family.</text>
</comment>
<dbReference type="InterPro" id="IPR020845">
    <property type="entry name" value="AMP-binding_CS"/>
</dbReference>
<protein>
    <recommendedName>
        <fullName evidence="8">Acetyl-coenzyme A synthetase</fullName>
        <shortName evidence="8">AcCoA synthetase</shortName>
        <shortName evidence="8">Acs</shortName>
        <ecNumber evidence="8">6.2.1.1</ecNumber>
    </recommendedName>
    <alternativeName>
        <fullName evidence="8">Acetate--CoA ligase</fullName>
    </alternativeName>
    <alternativeName>
        <fullName evidence="8">Acyl-activating enzyme</fullName>
    </alternativeName>
</protein>
<feature type="binding site" evidence="8">
    <location>
        <position position="502"/>
    </location>
    <ligand>
        <name>ATP</name>
        <dbReference type="ChEBI" id="CHEBI:30616"/>
    </ligand>
</feature>
<dbReference type="Gene3D" id="3.40.50.12780">
    <property type="entry name" value="N-terminal domain of ligase-like"/>
    <property type="match status" value="1"/>
</dbReference>
<feature type="domain" description="AMP-binding enzyme C-terminal" evidence="10">
    <location>
        <begin position="533"/>
        <end position="611"/>
    </location>
</feature>
<feature type="modified residue" description="N6-acetyllysine" evidence="8">
    <location>
        <position position="611"/>
    </location>
</feature>
<dbReference type="NCBIfam" id="TIGR02188">
    <property type="entry name" value="Ac_CoA_lig_AcsA"/>
    <property type="match status" value="1"/>
</dbReference>
<accession>Q2SCX6</accession>
<dbReference type="FunFam" id="3.40.50.12780:FF:000001">
    <property type="entry name" value="Acetyl-coenzyme A synthetase"/>
    <property type="match status" value="1"/>
</dbReference>
<evidence type="ECO:0000256" key="1">
    <source>
        <dbReference type="ARBA" id="ARBA00006432"/>
    </source>
</evidence>
<sequence length="650" mass="71654">MSTHETHPAPADIAKNAWADKETYLRMYQESIEDPEGFWRQHGTRIDWIKPYSQVKDVDYSQQNLHIRWFHDGTLNACYNCLDRHLPQRAQQTAIIWEGDDPADDAKITYQELYDKVCKLSNALKDMGVKKGDVVTIYMPMIPEAAMAMLACARIGAPHSVVFGGFSPEALAGRIEDCKSRFVITADEGVRGGRIVPLKKNVDAAAEITAGKGAEVDKVLVVKRTGNAVNWSEGRDVWYHDAVANASTDCPPEEMSAEDPLFILYTSGSTGKPKGVLHTTGGYMVYASMTHQYVFDYKDGDIYWCTADVGWITGHSYIVYGPLANGAVTLMFEGVPNYPDASRCWQVVDKHNVNIFYTAPTAIRALMRLGDDPVVKSSRKTLKLLGTVGEPINPEAWDWYYDVVGEKRCPIVDTWWQTETGGILITPLPGATALKPGSATLPFFGVKPALVDNEGALLDGAVSGNLVLLDSWPGQMRTVYGDHQRFVQTYFSSYPGMYFTGDGARRDEDGYYWITGRVDDVLNVSGHRLGTAEVESALVEHDAVSEAAVVGFPHDVKGQGIYAYVTLGVGFEPSDTLLDELKQMVRKEIGPIATPDVIQFSPGLPKTRSGKIMRRILRKIAADETDSLGDTSTLADPSVVDDLISNRVRA</sequence>
<dbReference type="GO" id="GO:0005829">
    <property type="term" value="C:cytosol"/>
    <property type="evidence" value="ECO:0007669"/>
    <property type="project" value="TreeGrafter"/>
</dbReference>
<evidence type="ECO:0000256" key="2">
    <source>
        <dbReference type="ARBA" id="ARBA00022598"/>
    </source>
</evidence>
<keyword evidence="4 8" id="KW-0547">Nucleotide-binding</keyword>
<dbReference type="Pfam" id="PF16177">
    <property type="entry name" value="ACAS_N"/>
    <property type="match status" value="1"/>
</dbReference>
<feature type="binding site" evidence="8">
    <location>
        <begin position="389"/>
        <end position="391"/>
    </location>
    <ligand>
        <name>ATP</name>
        <dbReference type="ChEBI" id="CHEBI:30616"/>
    </ligand>
</feature>
<comment type="function">
    <text evidence="8">Catalyzes the conversion of acetate into acetyl-CoA (AcCoA), an essential intermediate at the junction of anabolic and catabolic pathways. AcsA undergoes a two-step reaction. In the first half reaction, AcsA combines acetate with ATP to form acetyl-adenylate (AcAMP) intermediate. In the second half reaction, it can then transfer the acetyl group from AcAMP to the sulfhydryl group of CoA, forming the product AcCoA.</text>
</comment>
<evidence type="ECO:0000313" key="13">
    <source>
        <dbReference type="Proteomes" id="UP000000238"/>
    </source>
</evidence>
<feature type="binding site" evidence="8">
    <location>
        <position position="541"/>
    </location>
    <ligand>
        <name>Mg(2+)</name>
        <dbReference type="ChEBI" id="CHEBI:18420"/>
    </ligand>
</feature>
<dbReference type="GO" id="GO:0016208">
    <property type="term" value="F:AMP binding"/>
    <property type="evidence" value="ECO:0007669"/>
    <property type="project" value="InterPro"/>
</dbReference>
<feature type="binding site" evidence="8">
    <location>
        <position position="517"/>
    </location>
    <ligand>
        <name>ATP</name>
        <dbReference type="ChEBI" id="CHEBI:30616"/>
    </ligand>
</feature>
<evidence type="ECO:0000256" key="8">
    <source>
        <dbReference type="HAMAP-Rule" id="MF_01123"/>
    </source>
</evidence>
<reference evidence="12 13" key="1">
    <citation type="journal article" date="2005" name="Nucleic Acids Res.">
        <title>Genomic blueprint of Hahella chejuensis, a marine microbe producing an algicidal agent.</title>
        <authorList>
            <person name="Jeong H."/>
            <person name="Yim J.H."/>
            <person name="Lee C."/>
            <person name="Choi S.-H."/>
            <person name="Park Y.K."/>
            <person name="Yoon S.H."/>
            <person name="Hur C.-G."/>
            <person name="Kang H.-Y."/>
            <person name="Kim D."/>
            <person name="Lee H.H."/>
            <person name="Park K.H."/>
            <person name="Park S.-H."/>
            <person name="Park H.-S."/>
            <person name="Lee H.K."/>
            <person name="Oh T.K."/>
            <person name="Kim J.F."/>
        </authorList>
    </citation>
    <scope>NUCLEOTIDE SEQUENCE [LARGE SCALE GENOMIC DNA]</scope>
    <source>
        <strain evidence="12 13">KCTC 2396</strain>
    </source>
</reference>
<comment type="catalytic activity">
    <reaction evidence="8">
        <text>acetate + ATP + CoA = acetyl-CoA + AMP + diphosphate</text>
        <dbReference type="Rhea" id="RHEA:23176"/>
        <dbReference type="ChEBI" id="CHEBI:30089"/>
        <dbReference type="ChEBI" id="CHEBI:30616"/>
        <dbReference type="ChEBI" id="CHEBI:33019"/>
        <dbReference type="ChEBI" id="CHEBI:57287"/>
        <dbReference type="ChEBI" id="CHEBI:57288"/>
        <dbReference type="ChEBI" id="CHEBI:456215"/>
        <dbReference type="EC" id="6.2.1.1"/>
    </reaction>
</comment>
<dbReference type="FunFam" id="3.30.300.30:FF:000004">
    <property type="entry name" value="Acetyl-coenzyme A synthetase"/>
    <property type="match status" value="1"/>
</dbReference>
<dbReference type="PANTHER" id="PTHR24095:SF243">
    <property type="entry name" value="ACETYL-COENZYME A SYNTHETASE"/>
    <property type="match status" value="1"/>
</dbReference>
<evidence type="ECO:0000256" key="6">
    <source>
        <dbReference type="ARBA" id="ARBA00022842"/>
    </source>
</evidence>
<dbReference type="STRING" id="349521.HCH_04804"/>
<dbReference type="HAMAP" id="MF_01123">
    <property type="entry name" value="Ac_CoA_synth"/>
    <property type="match status" value="1"/>
</dbReference>
<feature type="binding site" evidence="8">
    <location>
        <position position="337"/>
    </location>
    <ligand>
        <name>CoA</name>
        <dbReference type="ChEBI" id="CHEBI:57287"/>
    </ligand>
</feature>
<dbReference type="InterPro" id="IPR045851">
    <property type="entry name" value="AMP-bd_C_sf"/>
</dbReference>
<dbReference type="CDD" id="cd05966">
    <property type="entry name" value="ACS"/>
    <property type="match status" value="1"/>
</dbReference>
<dbReference type="PANTHER" id="PTHR24095">
    <property type="entry name" value="ACETYL-COENZYME A SYNTHETASE"/>
    <property type="match status" value="1"/>
</dbReference>
<dbReference type="EC" id="6.2.1.1" evidence="8"/>
<feature type="binding site" evidence="8">
    <location>
        <position position="544"/>
    </location>
    <ligand>
        <name>Mg(2+)</name>
        <dbReference type="ChEBI" id="CHEBI:18420"/>
    </ligand>
</feature>
<dbReference type="InterPro" id="IPR011904">
    <property type="entry name" value="Ac_CoA_lig"/>
</dbReference>
<evidence type="ECO:0000256" key="5">
    <source>
        <dbReference type="ARBA" id="ARBA00022840"/>
    </source>
</evidence>
<dbReference type="Gene3D" id="3.30.300.30">
    <property type="match status" value="1"/>
</dbReference>
<dbReference type="GO" id="GO:0005524">
    <property type="term" value="F:ATP binding"/>
    <property type="evidence" value="ECO:0007669"/>
    <property type="project" value="UniProtKB-KW"/>
</dbReference>
<feature type="binding site" evidence="8">
    <location>
        <begin position="191"/>
        <end position="194"/>
    </location>
    <ligand>
        <name>CoA</name>
        <dbReference type="ChEBI" id="CHEBI:57287"/>
    </ligand>
</feature>
<dbReference type="Pfam" id="PF00501">
    <property type="entry name" value="AMP-binding"/>
    <property type="match status" value="1"/>
</dbReference>
<feature type="binding site" evidence="8">
    <location>
        <position position="528"/>
    </location>
    <ligand>
        <name>ATP</name>
        <dbReference type="ChEBI" id="CHEBI:30616"/>
    </ligand>
</feature>
<keyword evidence="13" id="KW-1185">Reference proteome</keyword>
<name>Q2SCX6_HAHCH</name>
<evidence type="ECO:0000256" key="3">
    <source>
        <dbReference type="ARBA" id="ARBA00022723"/>
    </source>
</evidence>
<dbReference type="EMBL" id="CP000155">
    <property type="protein sequence ID" value="ABC31498.1"/>
    <property type="molecule type" value="Genomic_DNA"/>
</dbReference>
<gene>
    <name evidence="8" type="primary">acsA</name>
    <name evidence="12" type="synonym">acsA1</name>
    <name evidence="12" type="ordered locus">HCH_04804</name>
</gene>
<feature type="domain" description="AMP-dependent synthetase/ligase" evidence="9">
    <location>
        <begin position="84"/>
        <end position="467"/>
    </location>
</feature>
<dbReference type="HOGENOM" id="CLU_000022_3_6_6"/>
<dbReference type="InterPro" id="IPR042099">
    <property type="entry name" value="ANL_N_sf"/>
</dbReference>
<dbReference type="KEGG" id="hch:HCH_04804"/>
<feature type="binding site" evidence="8">
    <location>
        <begin position="413"/>
        <end position="418"/>
    </location>
    <ligand>
        <name>ATP</name>
        <dbReference type="ChEBI" id="CHEBI:30616"/>
    </ligand>
</feature>
<dbReference type="InterPro" id="IPR000873">
    <property type="entry name" value="AMP-dep_synth/lig_dom"/>
</dbReference>
<proteinExistence type="inferred from homology"/>
<keyword evidence="6 8" id="KW-0460">Magnesium</keyword>